<dbReference type="AlphaFoldDB" id="A0A242N444"/>
<evidence type="ECO:0000313" key="1">
    <source>
        <dbReference type="EMBL" id="OTP78144.1"/>
    </source>
</evidence>
<dbReference type="EMBL" id="NBTZ01000026">
    <property type="protein sequence ID" value="OTP78144.1"/>
    <property type="molecule type" value="Genomic_DNA"/>
</dbReference>
<sequence length="40" mass="4608">MLPASTKHRSTTAQPVFQSFDTLELKERASAMVYIARLRR</sequence>
<reference evidence="1 2" key="1">
    <citation type="submission" date="2017-03" db="EMBL/GenBank/DDBJ databases">
        <title>Genome analysis of strain PAMC 26577.</title>
        <authorList>
            <person name="Oh H.-M."/>
            <person name="Yang J.-A."/>
        </authorList>
    </citation>
    <scope>NUCLEOTIDE SEQUENCE [LARGE SCALE GENOMIC DNA]</scope>
    <source>
        <strain evidence="1 2">PAMC 26577</strain>
    </source>
</reference>
<evidence type="ECO:0000313" key="2">
    <source>
        <dbReference type="Proteomes" id="UP000195221"/>
    </source>
</evidence>
<protein>
    <submittedName>
        <fullName evidence="1">Uncharacterized protein</fullName>
    </submittedName>
</protein>
<name>A0A242N444_CABSO</name>
<dbReference type="Proteomes" id="UP000195221">
    <property type="component" value="Unassembled WGS sequence"/>
</dbReference>
<proteinExistence type="predicted"/>
<organism evidence="1 2">
    <name type="scientific">Caballeronia sordidicola</name>
    <name type="common">Burkholderia sordidicola</name>
    <dbReference type="NCBI Taxonomy" id="196367"/>
    <lineage>
        <taxon>Bacteria</taxon>
        <taxon>Pseudomonadati</taxon>
        <taxon>Pseudomonadota</taxon>
        <taxon>Betaproteobacteria</taxon>
        <taxon>Burkholderiales</taxon>
        <taxon>Burkholderiaceae</taxon>
        <taxon>Caballeronia</taxon>
    </lineage>
</organism>
<gene>
    <name evidence="1" type="ORF">PAMC26577_05795</name>
</gene>
<comment type="caution">
    <text evidence="1">The sequence shown here is derived from an EMBL/GenBank/DDBJ whole genome shotgun (WGS) entry which is preliminary data.</text>
</comment>
<accession>A0A242N444</accession>